<evidence type="ECO:0000313" key="2">
    <source>
        <dbReference type="EMBL" id="AWP19601.1"/>
    </source>
</evidence>
<feature type="compositionally biased region" description="Low complexity" evidence="1">
    <location>
        <begin position="92"/>
        <end position="108"/>
    </location>
</feature>
<evidence type="ECO:0000313" key="3">
    <source>
        <dbReference type="Proteomes" id="UP000246464"/>
    </source>
</evidence>
<dbReference type="Proteomes" id="UP000246464">
    <property type="component" value="Chromosome 20"/>
</dbReference>
<protein>
    <submittedName>
        <fullName evidence="2">Uncharacterized protein</fullName>
    </submittedName>
</protein>
<dbReference type="EMBL" id="CP026262">
    <property type="protein sequence ID" value="AWP19601.1"/>
    <property type="molecule type" value="Genomic_DNA"/>
</dbReference>
<proteinExistence type="predicted"/>
<sequence length="108" mass="11096">MQAVLKAQEQGLATGWGAGVGRYANTGSEVGDFRQDAGSAKPQTRDGEQALAETPDAETGMCQPRPPMQEQVLRQPRPDTGTGDASGMNPDAGTAEATATTPATGRGH</sequence>
<keyword evidence="3" id="KW-1185">Reference proteome</keyword>
<dbReference type="AlphaFoldDB" id="A0A2U9CSN2"/>
<name>A0A2U9CSN2_SCOMX</name>
<evidence type="ECO:0000256" key="1">
    <source>
        <dbReference type="SAM" id="MobiDB-lite"/>
    </source>
</evidence>
<gene>
    <name evidence="2" type="ORF">SMAX5B_017563</name>
</gene>
<feature type="region of interest" description="Disordered" evidence="1">
    <location>
        <begin position="1"/>
        <end position="108"/>
    </location>
</feature>
<accession>A0A2U9CSN2</accession>
<reference evidence="2 3" key="1">
    <citation type="submission" date="2017-12" db="EMBL/GenBank/DDBJ databases">
        <title>Integrating genomic resources of turbot (Scophthalmus maximus) in depth evaluation of genetic and physical mapping variation across individuals.</title>
        <authorList>
            <person name="Martinez P."/>
        </authorList>
    </citation>
    <scope>NUCLEOTIDE SEQUENCE [LARGE SCALE GENOMIC DNA]</scope>
</reference>
<organism evidence="2 3">
    <name type="scientific">Scophthalmus maximus</name>
    <name type="common">Turbot</name>
    <name type="synonym">Psetta maxima</name>
    <dbReference type="NCBI Taxonomy" id="52904"/>
    <lineage>
        <taxon>Eukaryota</taxon>
        <taxon>Metazoa</taxon>
        <taxon>Chordata</taxon>
        <taxon>Craniata</taxon>
        <taxon>Vertebrata</taxon>
        <taxon>Euteleostomi</taxon>
        <taxon>Actinopterygii</taxon>
        <taxon>Neopterygii</taxon>
        <taxon>Teleostei</taxon>
        <taxon>Neoteleostei</taxon>
        <taxon>Acanthomorphata</taxon>
        <taxon>Carangaria</taxon>
        <taxon>Pleuronectiformes</taxon>
        <taxon>Pleuronectoidei</taxon>
        <taxon>Scophthalmidae</taxon>
        <taxon>Scophthalmus</taxon>
    </lineage>
</organism>